<organism evidence="2">
    <name type="scientific">Siphoviridae sp. ctkzC12</name>
    <dbReference type="NCBI Taxonomy" id="2826446"/>
    <lineage>
        <taxon>Viruses</taxon>
        <taxon>Duplodnaviria</taxon>
        <taxon>Heunggongvirae</taxon>
        <taxon>Uroviricota</taxon>
        <taxon>Caudoviricetes</taxon>
    </lineage>
</organism>
<protein>
    <submittedName>
        <fullName evidence="2">Uncharacterized protein</fullName>
    </submittedName>
</protein>
<keyword evidence="1" id="KW-1133">Transmembrane helix</keyword>
<accession>A0A8S5LW40</accession>
<sequence length="53" mass="5799">MKVHIIGSPILLKVSVFLFVNGVVVHINLNISVSKLKSHSALSSSYFCCLKIN</sequence>
<feature type="transmembrane region" description="Helical" evidence="1">
    <location>
        <begin position="6"/>
        <end position="29"/>
    </location>
</feature>
<evidence type="ECO:0000313" key="2">
    <source>
        <dbReference type="EMBL" id="DAD74011.1"/>
    </source>
</evidence>
<keyword evidence="1" id="KW-0472">Membrane</keyword>
<evidence type="ECO:0000256" key="1">
    <source>
        <dbReference type="SAM" id="Phobius"/>
    </source>
</evidence>
<proteinExistence type="predicted"/>
<dbReference type="EMBL" id="BK014750">
    <property type="protein sequence ID" value="DAD74011.1"/>
    <property type="molecule type" value="Genomic_DNA"/>
</dbReference>
<name>A0A8S5LW40_9CAUD</name>
<reference evidence="2" key="1">
    <citation type="journal article" date="2021" name="Proc. Natl. Acad. Sci. U.S.A.">
        <title>A Catalog of Tens of Thousands of Viruses from Human Metagenomes Reveals Hidden Associations with Chronic Diseases.</title>
        <authorList>
            <person name="Tisza M.J."/>
            <person name="Buck C.B."/>
        </authorList>
    </citation>
    <scope>NUCLEOTIDE SEQUENCE</scope>
    <source>
        <strain evidence="2">CtkzC12</strain>
    </source>
</reference>
<keyword evidence="1" id="KW-0812">Transmembrane</keyword>